<evidence type="ECO:0000313" key="9">
    <source>
        <dbReference type="Proteomes" id="UP000557307"/>
    </source>
</evidence>
<proteinExistence type="inferred from homology"/>
<protein>
    <recommendedName>
        <fullName evidence="3">CRISPR system Cms protein Csm5</fullName>
    </recommendedName>
    <alternativeName>
        <fullName evidence="6">CRISPR type III A-associated protein Csm5</fullName>
    </alternativeName>
</protein>
<organism evidence="8 9">
    <name type="scientific">Rhabdobacter roseus</name>
    <dbReference type="NCBI Taxonomy" id="1655419"/>
    <lineage>
        <taxon>Bacteria</taxon>
        <taxon>Pseudomonadati</taxon>
        <taxon>Bacteroidota</taxon>
        <taxon>Cytophagia</taxon>
        <taxon>Cytophagales</taxon>
        <taxon>Cytophagaceae</taxon>
        <taxon>Rhabdobacter</taxon>
    </lineage>
</organism>
<keyword evidence="4" id="KW-0694">RNA-binding</keyword>
<name>A0A840TWZ7_9BACT</name>
<evidence type="ECO:0000256" key="5">
    <source>
        <dbReference type="ARBA" id="ARBA00023118"/>
    </source>
</evidence>
<gene>
    <name evidence="8" type="ORF">HNQ92_005618</name>
</gene>
<dbReference type="PANTHER" id="PTHR38007">
    <property type="entry name" value="CRISPR SYSTEM CMS PROTEIN CSM5"/>
    <property type="match status" value="1"/>
</dbReference>
<accession>A0A840TWZ7</accession>
<dbReference type="InterPro" id="IPR010173">
    <property type="entry name" value="CRISPR-assoc_Csm5"/>
</dbReference>
<evidence type="ECO:0000256" key="6">
    <source>
        <dbReference type="ARBA" id="ARBA00031720"/>
    </source>
</evidence>
<dbReference type="RefSeq" id="WP_184179650.1">
    <property type="nucleotide sequence ID" value="NZ_JACHGF010000018.1"/>
</dbReference>
<dbReference type="AlphaFoldDB" id="A0A840TWZ7"/>
<comment type="caution">
    <text evidence="8">The sequence shown here is derived from an EMBL/GenBank/DDBJ whole genome shotgun (WGS) entry which is preliminary data.</text>
</comment>
<feature type="domain" description="CRISPR type III-associated protein" evidence="7">
    <location>
        <begin position="9"/>
        <end position="233"/>
    </location>
</feature>
<keyword evidence="9" id="KW-1185">Reference proteome</keyword>
<dbReference type="GO" id="GO:0003723">
    <property type="term" value="F:RNA binding"/>
    <property type="evidence" value="ECO:0007669"/>
    <property type="project" value="UniProtKB-KW"/>
</dbReference>
<dbReference type="GO" id="GO:0051607">
    <property type="term" value="P:defense response to virus"/>
    <property type="evidence" value="ECO:0007669"/>
    <property type="project" value="UniProtKB-KW"/>
</dbReference>
<evidence type="ECO:0000313" key="8">
    <source>
        <dbReference type="EMBL" id="MBB5287455.1"/>
    </source>
</evidence>
<dbReference type="Pfam" id="PF03787">
    <property type="entry name" value="RAMPs"/>
    <property type="match status" value="1"/>
</dbReference>
<dbReference type="EMBL" id="JACHGF010000018">
    <property type="protein sequence ID" value="MBB5287455.1"/>
    <property type="molecule type" value="Genomic_DNA"/>
</dbReference>
<sequence>MTYVNTDLKVEILTPTHIGMGQEKNYQRGLDFIIKNNINDDGRSLYILHPEKIIEYISRNPKDLQDLTLKLSKGNYREIESYLNRTNILLARNVVRVELAYDDSITEIKRQFSNGLGSYLVPGSSLKGAIRSVLYKTLKQGNPNSRRDDELFGKIGNNLMNLLTVGDITFSSTSVKIYRTKIFSADGRPKNGYGSWKHEKRGCHRDDFTSNEFVSYYEAIKPKTESSVRLGLSINMNSAKLASIPNARLLFQKGPSDLIQLIKNHSRTYLERELHYYQQYPNDDLENIAQKKLESLLSHNEATSSCVLRVGANVGFHSITGDWQLNSHTNGWHFNQQSRSEQIKAKTRKFAFTKKAAGGFDFHPMGFIKLTLP</sequence>
<evidence type="ECO:0000259" key="7">
    <source>
        <dbReference type="Pfam" id="PF03787"/>
    </source>
</evidence>
<evidence type="ECO:0000256" key="1">
    <source>
        <dbReference type="ARBA" id="ARBA00003088"/>
    </source>
</evidence>
<evidence type="ECO:0000256" key="2">
    <source>
        <dbReference type="ARBA" id="ARBA00006680"/>
    </source>
</evidence>
<keyword evidence="5" id="KW-0051">Antiviral defense</keyword>
<comment type="similarity">
    <text evidence="2">Belongs to the CRISPR-associated Csm5 family.</text>
</comment>
<dbReference type="Proteomes" id="UP000557307">
    <property type="component" value="Unassembled WGS sequence"/>
</dbReference>
<evidence type="ECO:0000256" key="3">
    <source>
        <dbReference type="ARBA" id="ARBA00016113"/>
    </source>
</evidence>
<evidence type="ECO:0000256" key="4">
    <source>
        <dbReference type="ARBA" id="ARBA00022884"/>
    </source>
</evidence>
<dbReference type="PANTHER" id="PTHR38007:SF1">
    <property type="entry name" value="CRISPR SYSTEM CMS PROTEIN CSM5"/>
    <property type="match status" value="1"/>
</dbReference>
<reference evidence="8 9" key="1">
    <citation type="submission" date="2020-08" db="EMBL/GenBank/DDBJ databases">
        <title>Genomic Encyclopedia of Type Strains, Phase IV (KMG-IV): sequencing the most valuable type-strain genomes for metagenomic binning, comparative biology and taxonomic classification.</title>
        <authorList>
            <person name="Goeker M."/>
        </authorList>
    </citation>
    <scope>NUCLEOTIDE SEQUENCE [LARGE SCALE GENOMIC DNA]</scope>
    <source>
        <strain evidence="8 9">DSM 105074</strain>
    </source>
</reference>
<dbReference type="InterPro" id="IPR005537">
    <property type="entry name" value="RAMP_III_fam"/>
</dbReference>
<comment type="function">
    <text evidence="1">This subunit might be involved in maturation of a crRNA intermediate to its mature form.</text>
</comment>